<keyword evidence="1" id="KW-1003">Cell membrane</keyword>
<dbReference type="GO" id="GO:0055052">
    <property type="term" value="C:ATP-binding cassette (ABC) transporter complex, substrate-binding subunit-containing"/>
    <property type="evidence" value="ECO:0007669"/>
    <property type="project" value="TreeGrafter"/>
</dbReference>
<dbReference type="PANTHER" id="PTHR43875:SF3">
    <property type="entry name" value="MALTOSE_MALTODEXTRIN IMPORT ATP-BINDING PROTEIN MALK"/>
    <property type="match status" value="1"/>
</dbReference>
<dbReference type="Pfam" id="PF17912">
    <property type="entry name" value="OB_MalK"/>
    <property type="match status" value="1"/>
</dbReference>
<keyword evidence="2" id="KW-0997">Cell inner membrane</keyword>
<evidence type="ECO:0000313" key="6">
    <source>
        <dbReference type="EMBL" id="GAG83168.1"/>
    </source>
</evidence>
<dbReference type="EMBL" id="BART01017882">
    <property type="protein sequence ID" value="GAG83168.1"/>
    <property type="molecule type" value="Genomic_DNA"/>
</dbReference>
<dbReference type="InterPro" id="IPR008995">
    <property type="entry name" value="Mo/tungstate-bd_C_term_dom"/>
</dbReference>
<reference evidence="6" key="1">
    <citation type="journal article" date="2014" name="Front. Microbiol.">
        <title>High frequency of phylogenetically diverse reductive dehalogenase-homologous genes in deep subseafloor sedimentary metagenomes.</title>
        <authorList>
            <person name="Kawai M."/>
            <person name="Futagami T."/>
            <person name="Toyoda A."/>
            <person name="Takaki Y."/>
            <person name="Nishi S."/>
            <person name="Hori S."/>
            <person name="Arai W."/>
            <person name="Tsubouchi T."/>
            <person name="Morono Y."/>
            <person name="Uchiyama I."/>
            <person name="Ito T."/>
            <person name="Fujiyama A."/>
            <person name="Inagaki F."/>
            <person name="Takami H."/>
        </authorList>
    </citation>
    <scope>NUCLEOTIDE SEQUENCE</scope>
    <source>
        <strain evidence="6">Expedition CK06-06</strain>
    </source>
</reference>
<dbReference type="GO" id="GO:1990060">
    <property type="term" value="C:maltose transport complex"/>
    <property type="evidence" value="ECO:0007669"/>
    <property type="project" value="TreeGrafter"/>
</dbReference>
<dbReference type="InterPro" id="IPR040582">
    <property type="entry name" value="OB_MalK-like"/>
</dbReference>
<dbReference type="InterPro" id="IPR012340">
    <property type="entry name" value="NA-bd_OB-fold"/>
</dbReference>
<evidence type="ECO:0000259" key="5">
    <source>
        <dbReference type="Pfam" id="PF17912"/>
    </source>
</evidence>
<sequence length="229" mass="24548">IFLFDEPLSNLDAALRVQTRVEITRLHRRLGTTMVYVTHDQVEAMTLADKIVILNDGQVVQVGAPLEVYDHPVDRFAAAFLGSPPMNFLPATLVEASSDHARVTLAGAQGAGVEAQVDARQGRPGDQVAIGIRPEHLRLSHAGPIAARIVAVEHLGDESLVYLDYGKGHDPLVAKQQRSTELRPGDTRACLLAAEACHLFDQGGRAFARKQSPDGSRGTEGGMGAICTT</sequence>
<dbReference type="SUPFAM" id="SSF50331">
    <property type="entry name" value="MOP-like"/>
    <property type="match status" value="1"/>
</dbReference>
<evidence type="ECO:0000256" key="1">
    <source>
        <dbReference type="ARBA" id="ARBA00022475"/>
    </source>
</evidence>
<dbReference type="Gene3D" id="2.40.50.140">
    <property type="entry name" value="Nucleic acid-binding proteins"/>
    <property type="match status" value="1"/>
</dbReference>
<evidence type="ECO:0000256" key="3">
    <source>
        <dbReference type="ARBA" id="ARBA00023136"/>
    </source>
</evidence>
<dbReference type="GO" id="GO:0016887">
    <property type="term" value="F:ATP hydrolysis activity"/>
    <property type="evidence" value="ECO:0007669"/>
    <property type="project" value="InterPro"/>
</dbReference>
<evidence type="ECO:0000256" key="2">
    <source>
        <dbReference type="ARBA" id="ARBA00022519"/>
    </source>
</evidence>
<dbReference type="GO" id="GO:0015423">
    <property type="term" value="F:ABC-type maltose transporter activity"/>
    <property type="evidence" value="ECO:0007669"/>
    <property type="project" value="TreeGrafter"/>
</dbReference>
<dbReference type="SUPFAM" id="SSF52540">
    <property type="entry name" value="P-loop containing nucleoside triphosphate hydrolases"/>
    <property type="match status" value="1"/>
</dbReference>
<feature type="non-terminal residue" evidence="6">
    <location>
        <position position="1"/>
    </location>
</feature>
<accession>X1BGB8</accession>
<organism evidence="6">
    <name type="scientific">marine sediment metagenome</name>
    <dbReference type="NCBI Taxonomy" id="412755"/>
    <lineage>
        <taxon>unclassified sequences</taxon>
        <taxon>metagenomes</taxon>
        <taxon>ecological metagenomes</taxon>
    </lineage>
</organism>
<dbReference type="PANTHER" id="PTHR43875">
    <property type="entry name" value="MALTODEXTRIN IMPORT ATP-BINDING PROTEIN MSMX"/>
    <property type="match status" value="1"/>
</dbReference>
<name>X1BGB8_9ZZZZ</name>
<feature type="region of interest" description="Disordered" evidence="4">
    <location>
        <begin position="207"/>
        <end position="229"/>
    </location>
</feature>
<comment type="caution">
    <text evidence="6">The sequence shown here is derived from an EMBL/GenBank/DDBJ whole genome shotgun (WGS) entry which is preliminary data.</text>
</comment>
<dbReference type="InterPro" id="IPR027417">
    <property type="entry name" value="P-loop_NTPase"/>
</dbReference>
<dbReference type="InterPro" id="IPR047641">
    <property type="entry name" value="ABC_transpr_MalK/UgpC-like"/>
</dbReference>
<dbReference type="AlphaFoldDB" id="X1BGB8"/>
<proteinExistence type="predicted"/>
<feature type="compositionally biased region" description="Gly residues" evidence="4">
    <location>
        <begin position="218"/>
        <end position="229"/>
    </location>
</feature>
<protein>
    <recommendedName>
        <fullName evidence="5">MalK-like OB fold domain-containing protein</fullName>
    </recommendedName>
</protein>
<dbReference type="Gene3D" id="3.40.50.300">
    <property type="entry name" value="P-loop containing nucleotide triphosphate hydrolases"/>
    <property type="match status" value="1"/>
</dbReference>
<feature type="domain" description="MalK-like OB fold" evidence="5">
    <location>
        <begin position="82"/>
        <end position="137"/>
    </location>
</feature>
<evidence type="ECO:0000256" key="4">
    <source>
        <dbReference type="SAM" id="MobiDB-lite"/>
    </source>
</evidence>
<keyword evidence="3" id="KW-0472">Membrane</keyword>
<gene>
    <name evidence="6" type="ORF">S01H4_33890</name>
</gene>
<dbReference type="Gene3D" id="2.40.50.100">
    <property type="match status" value="1"/>
</dbReference>